<dbReference type="Proteomes" id="UP001341840">
    <property type="component" value="Unassembled WGS sequence"/>
</dbReference>
<evidence type="ECO:0000313" key="2">
    <source>
        <dbReference type="Proteomes" id="UP001341840"/>
    </source>
</evidence>
<protein>
    <submittedName>
        <fullName evidence="1">Uncharacterized protein</fullName>
    </submittedName>
</protein>
<proteinExistence type="predicted"/>
<comment type="caution">
    <text evidence="1">The sequence shown here is derived from an EMBL/GenBank/DDBJ whole genome shotgun (WGS) entry which is preliminary data.</text>
</comment>
<dbReference type="PANTHER" id="PTHR35096">
    <property type="entry name" value="BNAA08G28570D PROTEIN"/>
    <property type="match status" value="1"/>
</dbReference>
<evidence type="ECO:0000313" key="1">
    <source>
        <dbReference type="EMBL" id="MED6170042.1"/>
    </source>
</evidence>
<keyword evidence="2" id="KW-1185">Reference proteome</keyword>
<sequence>MIIRIHGFKKIHHSPKVLCSLPILSLTLIIFNSCFAVEKIRGKMLPILVTLELFLKNSRNFSVILPQKVLVDAVNSLNLVNLSRSTLHSSVVSAFAVLTMDDAIADLNELNWQECCVTSLEKLCSRSNNNHLSLLFPPSSSDPHRSRLQIANHSLVTPKRKISGGGDETCCGGNRELISEAFRSRMRPVKMVPRRKRSGSHVPSGAVCALSAPVDSVSLASSC</sequence>
<organism evidence="1 2">
    <name type="scientific">Stylosanthes scabra</name>
    <dbReference type="NCBI Taxonomy" id="79078"/>
    <lineage>
        <taxon>Eukaryota</taxon>
        <taxon>Viridiplantae</taxon>
        <taxon>Streptophyta</taxon>
        <taxon>Embryophyta</taxon>
        <taxon>Tracheophyta</taxon>
        <taxon>Spermatophyta</taxon>
        <taxon>Magnoliopsida</taxon>
        <taxon>eudicotyledons</taxon>
        <taxon>Gunneridae</taxon>
        <taxon>Pentapetalae</taxon>
        <taxon>rosids</taxon>
        <taxon>fabids</taxon>
        <taxon>Fabales</taxon>
        <taxon>Fabaceae</taxon>
        <taxon>Papilionoideae</taxon>
        <taxon>50 kb inversion clade</taxon>
        <taxon>dalbergioids sensu lato</taxon>
        <taxon>Dalbergieae</taxon>
        <taxon>Pterocarpus clade</taxon>
        <taxon>Stylosanthes</taxon>
    </lineage>
</organism>
<gene>
    <name evidence="1" type="ORF">PIB30_026894</name>
</gene>
<dbReference type="PANTHER" id="PTHR35096:SF8">
    <property type="entry name" value="OS03G0308600 PROTEIN"/>
    <property type="match status" value="1"/>
</dbReference>
<dbReference type="EMBL" id="JASCZI010151137">
    <property type="protein sequence ID" value="MED6170042.1"/>
    <property type="molecule type" value="Genomic_DNA"/>
</dbReference>
<name>A0ABU6V9H1_9FABA</name>
<reference evidence="1 2" key="1">
    <citation type="journal article" date="2023" name="Plants (Basel)">
        <title>Bridging the Gap: Combining Genomics and Transcriptomics Approaches to Understand Stylosanthes scabra, an Orphan Legume from the Brazilian Caatinga.</title>
        <authorList>
            <person name="Ferreira-Neto J.R.C."/>
            <person name="da Silva M.D."/>
            <person name="Binneck E."/>
            <person name="de Melo N.F."/>
            <person name="da Silva R.H."/>
            <person name="de Melo A.L.T.M."/>
            <person name="Pandolfi V."/>
            <person name="Bustamante F.O."/>
            <person name="Brasileiro-Vidal A.C."/>
            <person name="Benko-Iseppon A.M."/>
        </authorList>
    </citation>
    <scope>NUCLEOTIDE SEQUENCE [LARGE SCALE GENOMIC DNA]</scope>
    <source>
        <tissue evidence="1">Leaves</tissue>
    </source>
</reference>
<accession>A0ABU6V9H1</accession>